<organism evidence="1 2">
    <name type="scientific">Clostridium vincentii</name>
    <dbReference type="NCBI Taxonomy" id="52704"/>
    <lineage>
        <taxon>Bacteria</taxon>
        <taxon>Bacillati</taxon>
        <taxon>Bacillota</taxon>
        <taxon>Clostridia</taxon>
        <taxon>Eubacteriales</taxon>
        <taxon>Clostridiaceae</taxon>
        <taxon>Clostridium</taxon>
    </lineage>
</organism>
<keyword evidence="2" id="KW-1185">Reference proteome</keyword>
<evidence type="ECO:0000313" key="2">
    <source>
        <dbReference type="Proteomes" id="UP000239471"/>
    </source>
</evidence>
<gene>
    <name evidence="1" type="ORF">CLVI_00820</name>
</gene>
<dbReference type="Proteomes" id="UP000239471">
    <property type="component" value="Unassembled WGS sequence"/>
</dbReference>
<evidence type="ECO:0000313" key="1">
    <source>
        <dbReference type="EMBL" id="PRR84559.1"/>
    </source>
</evidence>
<accession>A0A2T0BL21</accession>
<dbReference type="AlphaFoldDB" id="A0A2T0BL21"/>
<name>A0A2T0BL21_9CLOT</name>
<sequence length="138" mass="16453">MNKILKKTIKATKKLRRKGLIYIGDNINLKAEVNSQFIATIVEGLNIFMEEAKYEVLKNNKERLLHELVISGFRRDDLIYNFSFDFKMSIIKEFIDIEDPELVDGMYYFITNYGNLRELYRKALIQIKEEKFKNLIFN</sequence>
<comment type="caution">
    <text evidence="1">The sequence shown here is derived from an EMBL/GenBank/DDBJ whole genome shotgun (WGS) entry which is preliminary data.</text>
</comment>
<proteinExistence type="predicted"/>
<reference evidence="1 2" key="1">
    <citation type="submission" date="2018-03" db="EMBL/GenBank/DDBJ databases">
        <title>Genome sequence of Clostridium vincentii DSM 10228.</title>
        <authorList>
            <person name="Poehlein A."/>
            <person name="Daniel R."/>
        </authorList>
    </citation>
    <scope>NUCLEOTIDE SEQUENCE [LARGE SCALE GENOMIC DNA]</scope>
    <source>
        <strain evidence="1 2">DSM 10228</strain>
    </source>
</reference>
<protein>
    <submittedName>
        <fullName evidence="1">Uncharacterized protein</fullName>
    </submittedName>
</protein>
<dbReference type="RefSeq" id="WP_106058138.1">
    <property type="nucleotide sequence ID" value="NZ_PVXQ01000001.1"/>
</dbReference>
<dbReference type="EMBL" id="PVXQ01000001">
    <property type="protein sequence ID" value="PRR84559.1"/>
    <property type="molecule type" value="Genomic_DNA"/>
</dbReference>
<dbReference type="OrthoDB" id="1918297at2"/>